<dbReference type="Pfam" id="PF09992">
    <property type="entry name" value="NAGPA"/>
    <property type="match status" value="1"/>
</dbReference>
<proteinExistence type="predicted"/>
<dbReference type="Proteomes" id="UP000254764">
    <property type="component" value="Unassembled WGS sequence"/>
</dbReference>
<organism evidence="3 4">
    <name type="scientific">Ciceribacter selenitireducens ATCC BAA-1503</name>
    <dbReference type="NCBI Taxonomy" id="1336235"/>
    <lineage>
        <taxon>Bacteria</taxon>
        <taxon>Pseudomonadati</taxon>
        <taxon>Pseudomonadota</taxon>
        <taxon>Alphaproteobacteria</taxon>
        <taxon>Hyphomicrobiales</taxon>
        <taxon>Rhizobiaceae</taxon>
        <taxon>Ciceribacter</taxon>
    </lineage>
</organism>
<sequence length="249" mass="27632">MHLIFIILIMLFLPVRAGAAMAAQACEGNVFEGLPYTLCSVDPARSVMRIYHGDAGGKAFGSFDSLIRQLWRERHYLIVAMNGGMYHQDLSPVGLFVEHGIERHAISTKAGWGNFHLLPNGVFWLKDGRAGVTETARYLKERRSADYATQSGPMLVIDGAIHPRFLPESDSLKIRNGIGVDAEGRVHMVVSEAPVRFYDFARLFRDRLGCRNALYLDGTISSLYAAENGRRDHFFPLGPIIAVIGTVPQ</sequence>
<reference evidence="4" key="1">
    <citation type="submission" date="2018-07" db="EMBL/GenBank/DDBJ databases">
        <authorList>
            <person name="Peiro R."/>
            <person name="Begona"/>
            <person name="Cbmso G."/>
            <person name="Lopez M."/>
            <person name="Gonzalez S."/>
        </authorList>
    </citation>
    <scope>NUCLEOTIDE SEQUENCE [LARGE SCALE GENOMIC DNA]</scope>
</reference>
<evidence type="ECO:0000313" key="3">
    <source>
        <dbReference type="EMBL" id="SSC66722.1"/>
    </source>
</evidence>
<dbReference type="RefSeq" id="WP_115669471.1">
    <property type="nucleotide sequence ID" value="NZ_UEYP01000002.1"/>
</dbReference>
<gene>
    <name evidence="3" type="ORF">RHIZ70_2430</name>
</gene>
<dbReference type="EMBL" id="UEYP01000002">
    <property type="protein sequence ID" value="SSC66722.1"/>
    <property type="molecule type" value="Genomic_DNA"/>
</dbReference>
<dbReference type="AlphaFoldDB" id="A0A376AFY1"/>
<feature type="signal peptide" evidence="1">
    <location>
        <begin position="1"/>
        <end position="22"/>
    </location>
</feature>
<feature type="chain" id="PRO_5017011159" description="Phosphodiester glycosidase domain-containing protein" evidence="1">
    <location>
        <begin position="23"/>
        <end position="249"/>
    </location>
</feature>
<name>A0A376AFY1_9HYPH</name>
<dbReference type="STRING" id="1336235.GCA_000518785_00237"/>
<dbReference type="InterPro" id="IPR018711">
    <property type="entry name" value="NAGPA"/>
</dbReference>
<protein>
    <recommendedName>
        <fullName evidence="2">Phosphodiester glycosidase domain-containing protein</fullName>
    </recommendedName>
</protein>
<feature type="domain" description="Phosphodiester glycosidase" evidence="2">
    <location>
        <begin position="77"/>
        <end position="226"/>
    </location>
</feature>
<accession>A0A376AFY1</accession>
<evidence type="ECO:0000256" key="1">
    <source>
        <dbReference type="SAM" id="SignalP"/>
    </source>
</evidence>
<keyword evidence="1" id="KW-0732">Signal</keyword>
<evidence type="ECO:0000313" key="4">
    <source>
        <dbReference type="Proteomes" id="UP000254764"/>
    </source>
</evidence>
<keyword evidence="4" id="KW-1185">Reference proteome</keyword>
<evidence type="ECO:0000259" key="2">
    <source>
        <dbReference type="Pfam" id="PF09992"/>
    </source>
</evidence>
<dbReference type="OrthoDB" id="5515706at2"/>